<dbReference type="Gramene" id="TuG1812G0700002851.01.T07">
    <property type="protein sequence ID" value="TuG1812G0700002851.01.T07.cds359416"/>
    <property type="gene ID" value="TuG1812G0700002851.01"/>
</dbReference>
<protein>
    <submittedName>
        <fullName evidence="2">Uncharacterized protein</fullName>
    </submittedName>
</protein>
<keyword evidence="3" id="KW-1185">Reference proteome</keyword>
<keyword evidence="1" id="KW-0472">Membrane</keyword>
<dbReference type="Proteomes" id="UP000015106">
    <property type="component" value="Chromosome 7"/>
</dbReference>
<dbReference type="EnsemblPlants" id="TuG1812G0700002851.01.T07">
    <property type="protein sequence ID" value="TuG1812G0700002851.01.T07.cds359416"/>
    <property type="gene ID" value="TuG1812G0700002851.01"/>
</dbReference>
<name>A0A8R7V5U7_TRIUA</name>
<keyword evidence="1" id="KW-0812">Transmembrane</keyword>
<evidence type="ECO:0000256" key="1">
    <source>
        <dbReference type="SAM" id="Phobius"/>
    </source>
</evidence>
<reference evidence="3" key="1">
    <citation type="journal article" date="2013" name="Nature">
        <title>Draft genome of the wheat A-genome progenitor Triticum urartu.</title>
        <authorList>
            <person name="Ling H.Q."/>
            <person name="Zhao S."/>
            <person name="Liu D."/>
            <person name="Wang J."/>
            <person name="Sun H."/>
            <person name="Zhang C."/>
            <person name="Fan H."/>
            <person name="Li D."/>
            <person name="Dong L."/>
            <person name="Tao Y."/>
            <person name="Gao C."/>
            <person name="Wu H."/>
            <person name="Li Y."/>
            <person name="Cui Y."/>
            <person name="Guo X."/>
            <person name="Zheng S."/>
            <person name="Wang B."/>
            <person name="Yu K."/>
            <person name="Liang Q."/>
            <person name="Yang W."/>
            <person name="Lou X."/>
            <person name="Chen J."/>
            <person name="Feng M."/>
            <person name="Jian J."/>
            <person name="Zhang X."/>
            <person name="Luo G."/>
            <person name="Jiang Y."/>
            <person name="Liu J."/>
            <person name="Wang Z."/>
            <person name="Sha Y."/>
            <person name="Zhang B."/>
            <person name="Wu H."/>
            <person name="Tang D."/>
            <person name="Shen Q."/>
            <person name="Xue P."/>
            <person name="Zou S."/>
            <person name="Wang X."/>
            <person name="Liu X."/>
            <person name="Wang F."/>
            <person name="Yang Y."/>
            <person name="An X."/>
            <person name="Dong Z."/>
            <person name="Zhang K."/>
            <person name="Zhang X."/>
            <person name="Luo M.C."/>
            <person name="Dvorak J."/>
            <person name="Tong Y."/>
            <person name="Wang J."/>
            <person name="Yang H."/>
            <person name="Li Z."/>
            <person name="Wang D."/>
            <person name="Zhang A."/>
            <person name="Wang J."/>
        </authorList>
    </citation>
    <scope>NUCLEOTIDE SEQUENCE</scope>
    <source>
        <strain evidence="3">cv. G1812</strain>
    </source>
</reference>
<accession>A0A8R7V5U7</accession>
<feature type="transmembrane region" description="Helical" evidence="1">
    <location>
        <begin position="37"/>
        <end position="57"/>
    </location>
</feature>
<reference evidence="2" key="2">
    <citation type="submission" date="2018-03" db="EMBL/GenBank/DDBJ databases">
        <title>The Triticum urartu genome reveals the dynamic nature of wheat genome evolution.</title>
        <authorList>
            <person name="Ling H."/>
            <person name="Ma B."/>
            <person name="Shi X."/>
            <person name="Liu H."/>
            <person name="Dong L."/>
            <person name="Sun H."/>
            <person name="Cao Y."/>
            <person name="Gao Q."/>
            <person name="Zheng S."/>
            <person name="Li Y."/>
            <person name="Yu Y."/>
            <person name="Du H."/>
            <person name="Qi M."/>
            <person name="Li Y."/>
            <person name="Yu H."/>
            <person name="Cui Y."/>
            <person name="Wang N."/>
            <person name="Chen C."/>
            <person name="Wu H."/>
            <person name="Zhao Y."/>
            <person name="Zhang J."/>
            <person name="Li Y."/>
            <person name="Zhou W."/>
            <person name="Zhang B."/>
            <person name="Hu W."/>
            <person name="Eijk M."/>
            <person name="Tang J."/>
            <person name="Witsenboer H."/>
            <person name="Zhao S."/>
            <person name="Li Z."/>
            <person name="Zhang A."/>
            <person name="Wang D."/>
            <person name="Liang C."/>
        </authorList>
    </citation>
    <scope>NUCLEOTIDE SEQUENCE [LARGE SCALE GENOMIC DNA]</scope>
    <source>
        <strain evidence="2">cv. G1812</strain>
    </source>
</reference>
<sequence length="83" mass="9994">MWLFTHLILQQQSPCGLVLIYDWVFLFSYLYTIISDVPISVFAVRSSVCPCYLRWNFRCLMKMKKRKANRAMMARCRHVTRLK</sequence>
<feature type="transmembrane region" description="Helical" evidence="1">
    <location>
        <begin position="12"/>
        <end position="31"/>
    </location>
</feature>
<dbReference type="Gramene" id="TuG1812G0700002851.01.T06">
    <property type="protein sequence ID" value="TuG1812G0700002851.01.T06.cds359416"/>
    <property type="gene ID" value="TuG1812G0700002851.01"/>
</dbReference>
<dbReference type="AlphaFoldDB" id="A0A8R7V5U7"/>
<reference evidence="2" key="3">
    <citation type="submission" date="2022-06" db="UniProtKB">
        <authorList>
            <consortium name="EnsemblPlants"/>
        </authorList>
    </citation>
    <scope>IDENTIFICATION</scope>
</reference>
<dbReference type="Gramene" id="TuG1812G0700002851.01.T05">
    <property type="protein sequence ID" value="TuG1812G0700002851.01.T05.cds359416"/>
    <property type="gene ID" value="TuG1812G0700002851.01"/>
</dbReference>
<evidence type="ECO:0000313" key="3">
    <source>
        <dbReference type="Proteomes" id="UP000015106"/>
    </source>
</evidence>
<dbReference type="EnsemblPlants" id="TuG1812G0700002851.01.T06">
    <property type="protein sequence ID" value="TuG1812G0700002851.01.T06.cds359416"/>
    <property type="gene ID" value="TuG1812G0700002851.01"/>
</dbReference>
<proteinExistence type="predicted"/>
<organism evidence="2 3">
    <name type="scientific">Triticum urartu</name>
    <name type="common">Red wild einkorn</name>
    <name type="synonym">Crithodium urartu</name>
    <dbReference type="NCBI Taxonomy" id="4572"/>
    <lineage>
        <taxon>Eukaryota</taxon>
        <taxon>Viridiplantae</taxon>
        <taxon>Streptophyta</taxon>
        <taxon>Embryophyta</taxon>
        <taxon>Tracheophyta</taxon>
        <taxon>Spermatophyta</taxon>
        <taxon>Magnoliopsida</taxon>
        <taxon>Liliopsida</taxon>
        <taxon>Poales</taxon>
        <taxon>Poaceae</taxon>
        <taxon>BOP clade</taxon>
        <taxon>Pooideae</taxon>
        <taxon>Triticodae</taxon>
        <taxon>Triticeae</taxon>
        <taxon>Triticinae</taxon>
        <taxon>Triticum</taxon>
    </lineage>
</organism>
<dbReference type="EnsemblPlants" id="TuG1812G0700002851.01.T05">
    <property type="protein sequence ID" value="TuG1812G0700002851.01.T05.cds359416"/>
    <property type="gene ID" value="TuG1812G0700002851.01"/>
</dbReference>
<keyword evidence="1" id="KW-1133">Transmembrane helix</keyword>
<evidence type="ECO:0000313" key="2">
    <source>
        <dbReference type="EnsemblPlants" id="TuG1812G0700002851.01.T05.cds359416"/>
    </source>
</evidence>